<proteinExistence type="predicted"/>
<feature type="chain" id="PRO_5021033582" description="Squalene cyclase C-terminal domain-containing protein" evidence="2">
    <location>
        <begin position="28"/>
        <end position="372"/>
    </location>
</feature>
<feature type="signal peptide" evidence="2">
    <location>
        <begin position="1"/>
        <end position="27"/>
    </location>
</feature>
<evidence type="ECO:0000256" key="1">
    <source>
        <dbReference type="SAM" id="Phobius"/>
    </source>
</evidence>
<name>A0A4Q9KHV2_PROTD</name>
<dbReference type="RefSeq" id="WP_131173002.1">
    <property type="nucleotide sequence ID" value="NZ_FXTL01000022.1"/>
</dbReference>
<organism evidence="3 4">
    <name type="scientific">Propioniciclava tarda</name>
    <dbReference type="NCBI Taxonomy" id="433330"/>
    <lineage>
        <taxon>Bacteria</taxon>
        <taxon>Bacillati</taxon>
        <taxon>Actinomycetota</taxon>
        <taxon>Actinomycetes</taxon>
        <taxon>Propionibacteriales</taxon>
        <taxon>Propionibacteriaceae</taxon>
        <taxon>Propioniciclava</taxon>
    </lineage>
</organism>
<evidence type="ECO:0008006" key="5">
    <source>
        <dbReference type="Google" id="ProtNLM"/>
    </source>
</evidence>
<sequence length="372" mass="37210">MRRMTRLPAALLACLVMLLGWTLPAHAVGNAEAARKSASYLASQSATVTEVGLAADVLLGLLATGDATMTTQTSALTSTVKGGAQAYAAKGPEAAAKLAILASALGEDPRNFAGLDLVGSVKAGLRPDGSFGSVPGAGASALGMIALARANEQVPTSMLRYVVRLAGSDGGFGSAPAASADAESTAWALLALGTQTDSISARAALLNGAAWASAQQHADGSWRGGSTIRTTALMASALQAAGLAQPRAVSYLASQQLADGSLAEQGKGDLTATAVGALALADTSYAGVSSAPTNATSGPSTTASPGAIVTAAPEPAPNPMRPLVGDSWLWILQPVVLLGLLAATGYYLFIRPTRKKKPKPDAVPDPPTTNTP</sequence>
<feature type="transmembrane region" description="Helical" evidence="1">
    <location>
        <begin position="328"/>
        <end position="349"/>
    </location>
</feature>
<dbReference type="Gene3D" id="1.50.10.20">
    <property type="match status" value="2"/>
</dbReference>
<dbReference type="Proteomes" id="UP000291933">
    <property type="component" value="Unassembled WGS sequence"/>
</dbReference>
<dbReference type="SUPFAM" id="SSF48239">
    <property type="entry name" value="Terpenoid cyclases/Protein prenyltransferases"/>
    <property type="match status" value="1"/>
</dbReference>
<gene>
    <name evidence="3" type="ORF">ET996_13040</name>
</gene>
<dbReference type="InterPro" id="IPR008930">
    <property type="entry name" value="Terpenoid_cyclase/PrenylTrfase"/>
</dbReference>
<keyword evidence="4" id="KW-1185">Reference proteome</keyword>
<evidence type="ECO:0000313" key="3">
    <source>
        <dbReference type="EMBL" id="TBT92176.1"/>
    </source>
</evidence>
<keyword evidence="1" id="KW-0812">Transmembrane</keyword>
<keyword evidence="1" id="KW-1133">Transmembrane helix</keyword>
<keyword evidence="1" id="KW-0472">Membrane</keyword>
<dbReference type="AlphaFoldDB" id="A0A4Q9KHV2"/>
<dbReference type="CDD" id="cd00688">
    <property type="entry name" value="ISOPREN_C2_like"/>
    <property type="match status" value="1"/>
</dbReference>
<protein>
    <recommendedName>
        <fullName evidence="5">Squalene cyclase C-terminal domain-containing protein</fullName>
    </recommendedName>
</protein>
<evidence type="ECO:0000256" key="2">
    <source>
        <dbReference type="SAM" id="SignalP"/>
    </source>
</evidence>
<accession>A0A4Q9KHV2</accession>
<keyword evidence="2" id="KW-0732">Signal</keyword>
<evidence type="ECO:0000313" key="4">
    <source>
        <dbReference type="Proteomes" id="UP000291933"/>
    </source>
</evidence>
<reference evidence="3 4" key="1">
    <citation type="submission" date="2019-01" db="EMBL/GenBank/DDBJ databases">
        <title>Lactibacter flavus gen. nov., sp. nov., a novel bacterium of the family Propionibacteriaceae isolated from raw milk and dairy products.</title>
        <authorList>
            <person name="Huptas C."/>
            <person name="Wenning M."/>
            <person name="Breitenwieser F."/>
            <person name="Doll E."/>
            <person name="Von Neubeck M."/>
            <person name="Busse H.-J."/>
            <person name="Scherer S."/>
        </authorList>
    </citation>
    <scope>NUCLEOTIDE SEQUENCE [LARGE SCALE GENOMIC DNA]</scope>
    <source>
        <strain evidence="3 4">DSM 22130</strain>
    </source>
</reference>
<dbReference type="EMBL" id="SDMR01000021">
    <property type="protein sequence ID" value="TBT92176.1"/>
    <property type="molecule type" value="Genomic_DNA"/>
</dbReference>
<comment type="caution">
    <text evidence="3">The sequence shown here is derived from an EMBL/GenBank/DDBJ whole genome shotgun (WGS) entry which is preliminary data.</text>
</comment>